<dbReference type="GO" id="GO:0090575">
    <property type="term" value="C:RNA polymerase II transcription regulator complex"/>
    <property type="evidence" value="ECO:0007669"/>
    <property type="project" value="UniProtKB-ARBA"/>
</dbReference>
<evidence type="ECO:0000259" key="7">
    <source>
        <dbReference type="PROSITE" id="PS51299"/>
    </source>
</evidence>
<dbReference type="GO" id="GO:0048315">
    <property type="term" value="P:conidium formation"/>
    <property type="evidence" value="ECO:0007669"/>
    <property type="project" value="UniProtKB-KW"/>
</dbReference>
<dbReference type="OrthoDB" id="6718656at2759"/>
<dbReference type="InterPro" id="IPR036887">
    <property type="entry name" value="HTH_APSES_sf"/>
</dbReference>
<dbReference type="SUPFAM" id="SSF48403">
    <property type="entry name" value="Ankyrin repeat"/>
    <property type="match status" value="1"/>
</dbReference>
<protein>
    <recommendedName>
        <fullName evidence="7">HTH APSES-type domain-containing protein</fullName>
    </recommendedName>
</protein>
<keyword evidence="2" id="KW-0749">Sporulation</keyword>
<keyword evidence="3 5" id="KW-0040">ANK repeat</keyword>
<evidence type="ECO:0000256" key="4">
    <source>
        <dbReference type="ARBA" id="ARBA00023321"/>
    </source>
</evidence>
<proteinExistence type="predicted"/>
<dbReference type="PANTHER" id="PTHR43828">
    <property type="entry name" value="ASPARAGINASE"/>
    <property type="match status" value="1"/>
</dbReference>
<dbReference type="SMART" id="SM00248">
    <property type="entry name" value="ANK"/>
    <property type="match status" value="4"/>
</dbReference>
<dbReference type="PANTHER" id="PTHR43828:SF15">
    <property type="entry name" value="TRANSCRIPTION FACTOR MBP1"/>
    <property type="match status" value="1"/>
</dbReference>
<dbReference type="PROSITE" id="PS50088">
    <property type="entry name" value="ANK_REPEAT"/>
    <property type="match status" value="2"/>
</dbReference>
<dbReference type="InterPro" id="IPR036770">
    <property type="entry name" value="Ankyrin_rpt-contain_sf"/>
</dbReference>
<feature type="region of interest" description="Disordered" evidence="6">
    <location>
        <begin position="116"/>
        <end position="138"/>
    </location>
</feature>
<dbReference type="InterPro" id="IPR003163">
    <property type="entry name" value="Tscrpt_reg_HTH_APSES-type"/>
</dbReference>
<dbReference type="InterPro" id="IPR018004">
    <property type="entry name" value="KilA/APSES_HTH"/>
</dbReference>
<evidence type="ECO:0000256" key="1">
    <source>
        <dbReference type="ARBA" id="ARBA00022737"/>
    </source>
</evidence>
<dbReference type="VEuPathDB" id="FungiDB:sscle_03g022440"/>
<dbReference type="AlphaFoldDB" id="A0A1D9PXQ2"/>
<evidence type="ECO:0000256" key="6">
    <source>
        <dbReference type="SAM" id="MobiDB-lite"/>
    </source>
</evidence>
<dbReference type="PROSITE" id="PS50297">
    <property type="entry name" value="ANK_REP_REGION"/>
    <property type="match status" value="2"/>
</dbReference>
<evidence type="ECO:0000313" key="9">
    <source>
        <dbReference type="Proteomes" id="UP000177798"/>
    </source>
</evidence>
<keyword evidence="4" id="KW-0183">Conidiation</keyword>
<feature type="domain" description="HTH APSES-type" evidence="7">
    <location>
        <begin position="11"/>
        <end position="120"/>
    </location>
</feature>
<feature type="compositionally biased region" description="Basic residues" evidence="6">
    <location>
        <begin position="125"/>
        <end position="135"/>
    </location>
</feature>
<keyword evidence="1" id="KW-0677">Repeat</keyword>
<dbReference type="PROSITE" id="PS51299">
    <property type="entry name" value="HTH_APSES"/>
    <property type="match status" value="1"/>
</dbReference>
<feature type="repeat" description="ANK" evidence="5">
    <location>
        <begin position="385"/>
        <end position="417"/>
    </location>
</feature>
<dbReference type="Proteomes" id="UP000177798">
    <property type="component" value="Chromosome 3"/>
</dbReference>
<sequence>MVNTAKSGPGIYSATYSNVPVYEYLFGEALKEHVMRRRHDDWINATHILKAAGFDKPARTRILEREVQKEEHEKIQGGYGKYQGTWVPLEKGQALAQRNNIYEKLRAIFEYTPGELSPPPAPKHATNKPKVKKPAVPKWGAKPVPIQQAVIARQVEENYDNISTQLNDDESVADDVTVASASYMAEDDRFDMPQPPTGHRKRKRDRERDEFQQDDPVDLRAQAHLMWADELLDYFMAPPTDANLMDRRPEPPINFEPDFIIDTDGHTGLHWAASIGDLDILKQLKRFGANLVCRNNRQETPLMRSVLFTNSYDKQNFPLIVKELINTAHEIDSCGATVLHHAAATTNMKQKFRCAQYYLDVLLEKLIEIFHPDEVQRLLDARDINGNTAIHIAAKNKARKCVRALMGRGASTDILNDMGETAEEIIQDLNASRRSERYQQAASSSPFAPDSARHVSHYDALEQEDPRGVAHISEAAMTLKNNAEPILLERLHALACSFDEELAEKENAEADSKRILEGVRMELAGVREQARHLAGEEEGEENAIAAKAHLVGLQERVQSLVERQQQLLLLSRTQHEGSKINGHGGGQVNGTGDLEDGDNDRILAAQQLHEEIQRRKALVGEYIGALGVAGGGDEGELYKRVIVRDLGVDEGEGGLSDEGLDALIANLEEERGGVGLEREVGDEL</sequence>
<dbReference type="InterPro" id="IPR002110">
    <property type="entry name" value="Ankyrin_rpt"/>
</dbReference>
<dbReference type="Pfam" id="PF04383">
    <property type="entry name" value="KilA-N"/>
    <property type="match status" value="1"/>
</dbReference>
<evidence type="ECO:0000256" key="3">
    <source>
        <dbReference type="ARBA" id="ARBA00023043"/>
    </source>
</evidence>
<dbReference type="Gene3D" id="1.25.40.20">
    <property type="entry name" value="Ankyrin repeat-containing domain"/>
    <property type="match status" value="1"/>
</dbReference>
<gene>
    <name evidence="8" type="ORF">sscle_03g022440</name>
</gene>
<evidence type="ECO:0000256" key="5">
    <source>
        <dbReference type="PROSITE-ProRule" id="PRU00023"/>
    </source>
</evidence>
<dbReference type="EMBL" id="CP017816">
    <property type="protein sequence ID" value="APA07474.1"/>
    <property type="molecule type" value="Genomic_DNA"/>
</dbReference>
<organism evidence="8 9">
    <name type="scientific">Sclerotinia sclerotiorum (strain ATCC 18683 / 1980 / Ss-1)</name>
    <name type="common">White mold</name>
    <name type="synonym">Whetzelinia sclerotiorum</name>
    <dbReference type="NCBI Taxonomy" id="665079"/>
    <lineage>
        <taxon>Eukaryota</taxon>
        <taxon>Fungi</taxon>
        <taxon>Dikarya</taxon>
        <taxon>Ascomycota</taxon>
        <taxon>Pezizomycotina</taxon>
        <taxon>Leotiomycetes</taxon>
        <taxon>Helotiales</taxon>
        <taxon>Sclerotiniaceae</taxon>
        <taxon>Sclerotinia</taxon>
    </lineage>
</organism>
<feature type="repeat" description="ANK" evidence="5">
    <location>
        <begin position="264"/>
        <end position="296"/>
    </location>
</feature>
<dbReference type="GO" id="GO:0003677">
    <property type="term" value="F:DNA binding"/>
    <property type="evidence" value="ECO:0007669"/>
    <property type="project" value="InterPro"/>
</dbReference>
<name>A0A1D9PXQ2_SCLS1</name>
<dbReference type="InterPro" id="IPR051642">
    <property type="entry name" value="SWI6-like"/>
</dbReference>
<dbReference type="SMART" id="SM01252">
    <property type="entry name" value="KilA-N"/>
    <property type="match status" value="1"/>
</dbReference>
<accession>A0A1D9PXQ2</accession>
<evidence type="ECO:0000256" key="2">
    <source>
        <dbReference type="ARBA" id="ARBA00022969"/>
    </source>
</evidence>
<reference evidence="9" key="1">
    <citation type="journal article" date="2017" name="Genome Biol. Evol.">
        <title>The complete genome sequence of the phytopathogenic fungus Sclerotinia sclerotiorum reveals insights into the genome architecture of broad host range pathogens.</title>
        <authorList>
            <person name="Derbyshire M."/>
            <person name="Denton-Giles M."/>
            <person name="Hegedus D."/>
            <person name="Seifbarghy S."/>
            <person name="Rollins J."/>
            <person name="van Kan J."/>
            <person name="Seidl M.F."/>
            <person name="Faino L."/>
            <person name="Mbengue M."/>
            <person name="Navaud O."/>
            <person name="Raffaele S."/>
            <person name="Hammond-Kosack K."/>
            <person name="Heard S."/>
            <person name="Oliver R."/>
        </authorList>
    </citation>
    <scope>NUCLEOTIDE SEQUENCE [LARGE SCALE GENOMIC DNA]</scope>
    <source>
        <strain evidence="9">ATCC 18683 / 1980 / Ss-1</strain>
    </source>
</reference>
<dbReference type="Gene3D" id="3.10.260.10">
    <property type="entry name" value="Transcription regulator HTH, APSES-type DNA-binding domain"/>
    <property type="match status" value="1"/>
</dbReference>
<feature type="region of interest" description="Disordered" evidence="6">
    <location>
        <begin position="578"/>
        <end position="598"/>
    </location>
</feature>
<dbReference type="Pfam" id="PF00023">
    <property type="entry name" value="Ank"/>
    <property type="match status" value="1"/>
</dbReference>
<dbReference type="Pfam" id="PF12796">
    <property type="entry name" value="Ank_2"/>
    <property type="match status" value="1"/>
</dbReference>
<dbReference type="GO" id="GO:0030435">
    <property type="term" value="P:sporulation resulting in formation of a cellular spore"/>
    <property type="evidence" value="ECO:0007669"/>
    <property type="project" value="UniProtKB-KW"/>
</dbReference>
<feature type="region of interest" description="Disordered" evidence="6">
    <location>
        <begin position="183"/>
        <end position="213"/>
    </location>
</feature>
<evidence type="ECO:0000313" key="8">
    <source>
        <dbReference type="EMBL" id="APA07474.1"/>
    </source>
</evidence>
<dbReference type="SUPFAM" id="SSF54616">
    <property type="entry name" value="DNA-binding domain of Mlu1-box binding protein MBP1"/>
    <property type="match status" value="1"/>
</dbReference>
<dbReference type="GO" id="GO:0001228">
    <property type="term" value="F:DNA-binding transcription activator activity, RNA polymerase II-specific"/>
    <property type="evidence" value="ECO:0007669"/>
    <property type="project" value="UniProtKB-ARBA"/>
</dbReference>
<dbReference type="FunFam" id="3.10.260.10:FF:000006">
    <property type="entry name" value="Swi4p"/>
    <property type="match status" value="1"/>
</dbReference>